<keyword evidence="10" id="KW-0413">Isomerase</keyword>
<dbReference type="SUPFAM" id="SSF53697">
    <property type="entry name" value="SIS domain"/>
    <property type="match status" value="1"/>
</dbReference>
<keyword evidence="5" id="KW-0479">Metal-binding</keyword>
<dbReference type="AlphaFoldDB" id="A0A6I2UX50"/>
<dbReference type="EMBL" id="VUNL01000001">
    <property type="protein sequence ID" value="MSV23842.1"/>
    <property type="molecule type" value="Genomic_DNA"/>
</dbReference>
<dbReference type="GO" id="GO:0019146">
    <property type="term" value="F:arabinose-5-phosphate isomerase activity"/>
    <property type="evidence" value="ECO:0007669"/>
    <property type="project" value="UniProtKB-ARBA"/>
</dbReference>
<feature type="site" description="Catalytically relevant" evidence="6">
    <location>
        <position position="192"/>
    </location>
</feature>
<dbReference type="CDD" id="cd05014">
    <property type="entry name" value="SIS_Kpsf"/>
    <property type="match status" value="1"/>
</dbReference>
<dbReference type="GO" id="GO:0005975">
    <property type="term" value="P:carbohydrate metabolic process"/>
    <property type="evidence" value="ECO:0007669"/>
    <property type="project" value="InterPro"/>
</dbReference>
<dbReference type="Pfam" id="PF01380">
    <property type="entry name" value="SIS"/>
    <property type="match status" value="1"/>
</dbReference>
<sequence length="331" mass="35619">MKQGERNVDKIKESAIETLEIEAEAVQKLKSRIDDEFEAAVQCILDCTARVVVTGMGKSGHIGRKIAATLASTGTPSFFMHPAEAFHGDLGMVTENDVVIAISNSGESSEIVNILPIIRRIGAKIIAMSGRRESQLGKNSDYFIDIGVEKEACPLGLAPTASTTATLAMGDAMAVALMSVRNFTSQDFALFHPGGALGRRLLLKVSNVMHTGEDNPIVRQDKTAKDALFIMTDKGLGAASVVDENGRFVGLITDGIIRRALAKDYKFLDEAVRNIMFDKPLTIGKDELAAAALSVMEKHKPRPVTVLPVIDADRNPVGIVHLTDLLRQGVV</sequence>
<proteinExistence type="inferred from homology"/>
<organism evidence="10 11">
    <name type="scientific">Selenomonas montiformis</name>
    <dbReference type="NCBI Taxonomy" id="2652285"/>
    <lineage>
        <taxon>Bacteria</taxon>
        <taxon>Bacillati</taxon>
        <taxon>Bacillota</taxon>
        <taxon>Negativicutes</taxon>
        <taxon>Selenomonadales</taxon>
        <taxon>Selenomonadaceae</taxon>
        <taxon>Selenomonas</taxon>
    </lineage>
</organism>
<dbReference type="GO" id="GO:0097367">
    <property type="term" value="F:carbohydrate derivative binding"/>
    <property type="evidence" value="ECO:0007669"/>
    <property type="project" value="InterPro"/>
</dbReference>
<dbReference type="GO" id="GO:0046872">
    <property type="term" value="F:metal ion binding"/>
    <property type="evidence" value="ECO:0007669"/>
    <property type="project" value="UniProtKB-KW"/>
</dbReference>
<evidence type="ECO:0000259" key="9">
    <source>
        <dbReference type="PROSITE" id="PS51464"/>
    </source>
</evidence>
<dbReference type="InterPro" id="IPR004800">
    <property type="entry name" value="KdsD/KpsF-type"/>
</dbReference>
<keyword evidence="3 7" id="KW-0129">CBS domain</keyword>
<dbReference type="InterPro" id="IPR050986">
    <property type="entry name" value="GutQ/KpsF_isomerases"/>
</dbReference>
<feature type="domain" description="CBS" evidence="8">
    <location>
        <begin position="276"/>
        <end position="331"/>
    </location>
</feature>
<dbReference type="CDD" id="cd04604">
    <property type="entry name" value="CBS_pair_SIS_assoc"/>
    <property type="match status" value="1"/>
</dbReference>
<dbReference type="GO" id="GO:1901135">
    <property type="term" value="P:carbohydrate derivative metabolic process"/>
    <property type="evidence" value="ECO:0007669"/>
    <property type="project" value="InterPro"/>
</dbReference>
<keyword evidence="11" id="KW-1185">Reference proteome</keyword>
<feature type="domain" description="CBS" evidence="8">
    <location>
        <begin position="209"/>
        <end position="270"/>
    </location>
</feature>
<feature type="binding site" evidence="5">
    <location>
        <position position="81"/>
    </location>
    <ligand>
        <name>Zn(2+)</name>
        <dbReference type="ChEBI" id="CHEBI:29105"/>
    </ligand>
</feature>
<evidence type="ECO:0000256" key="3">
    <source>
        <dbReference type="ARBA" id="ARBA00023122"/>
    </source>
</evidence>
<dbReference type="InterPro" id="IPR046348">
    <property type="entry name" value="SIS_dom_sf"/>
</dbReference>
<dbReference type="InterPro" id="IPR035474">
    <property type="entry name" value="SIS_Kpsf"/>
</dbReference>
<dbReference type="Gene3D" id="3.10.580.10">
    <property type="entry name" value="CBS-domain"/>
    <property type="match status" value="1"/>
</dbReference>
<dbReference type="SMART" id="SM00116">
    <property type="entry name" value="CBS"/>
    <property type="match status" value="2"/>
</dbReference>
<evidence type="ECO:0000313" key="10">
    <source>
        <dbReference type="EMBL" id="MSV23842.1"/>
    </source>
</evidence>
<dbReference type="PANTHER" id="PTHR42745:SF1">
    <property type="entry name" value="ARABINOSE 5-PHOSPHATE ISOMERASE KDSD"/>
    <property type="match status" value="1"/>
</dbReference>
<name>A0A6I2UX50_9FIRM</name>
<feature type="site" description="Catalytically relevant" evidence="6">
    <location>
        <position position="58"/>
    </location>
</feature>
<dbReference type="PROSITE" id="PS51371">
    <property type="entry name" value="CBS"/>
    <property type="match status" value="2"/>
</dbReference>
<evidence type="ECO:0000256" key="2">
    <source>
        <dbReference type="ARBA" id="ARBA00022737"/>
    </source>
</evidence>
<comment type="similarity">
    <text evidence="1 4">Belongs to the SIS family. GutQ/KpsF subfamily.</text>
</comment>
<feature type="domain" description="SIS" evidence="9">
    <location>
        <begin position="40"/>
        <end position="183"/>
    </location>
</feature>
<dbReference type="Pfam" id="PF00571">
    <property type="entry name" value="CBS"/>
    <property type="match status" value="2"/>
</dbReference>
<protein>
    <submittedName>
        <fullName evidence="10">KpsF/GutQ family sugar-phosphate isomerase</fullName>
    </submittedName>
</protein>
<evidence type="ECO:0000259" key="8">
    <source>
        <dbReference type="PROSITE" id="PS51371"/>
    </source>
</evidence>
<dbReference type="InterPro" id="IPR000644">
    <property type="entry name" value="CBS_dom"/>
</dbReference>
<dbReference type="FunFam" id="3.40.50.10490:FF:000011">
    <property type="entry name" value="Arabinose 5-phosphate isomerase"/>
    <property type="match status" value="1"/>
</dbReference>
<keyword evidence="2" id="KW-0677">Repeat</keyword>
<dbReference type="PROSITE" id="PS51464">
    <property type="entry name" value="SIS"/>
    <property type="match status" value="1"/>
</dbReference>
<evidence type="ECO:0000313" key="11">
    <source>
        <dbReference type="Proteomes" id="UP000430222"/>
    </source>
</evidence>
<feature type="site" description="Catalytically relevant" evidence="6">
    <location>
        <position position="151"/>
    </location>
</feature>
<evidence type="ECO:0000256" key="6">
    <source>
        <dbReference type="PIRSR" id="PIRSR004692-3"/>
    </source>
</evidence>
<evidence type="ECO:0000256" key="5">
    <source>
        <dbReference type="PIRSR" id="PIRSR004692-2"/>
    </source>
</evidence>
<dbReference type="Proteomes" id="UP000430222">
    <property type="component" value="Unassembled WGS sequence"/>
</dbReference>
<comment type="caution">
    <text evidence="10">The sequence shown here is derived from an EMBL/GenBank/DDBJ whole genome shotgun (WGS) entry which is preliminary data.</text>
</comment>
<feature type="site" description="Catalytically relevant" evidence="6">
    <location>
        <position position="110"/>
    </location>
</feature>
<evidence type="ECO:0000256" key="7">
    <source>
        <dbReference type="PROSITE-ProRule" id="PRU00703"/>
    </source>
</evidence>
<dbReference type="PANTHER" id="PTHR42745">
    <property type="match status" value="1"/>
</dbReference>
<reference evidence="10 11" key="1">
    <citation type="submission" date="2019-08" db="EMBL/GenBank/DDBJ databases">
        <title>In-depth cultivation of the pig gut microbiome towards novel bacterial diversity and tailored functional studies.</title>
        <authorList>
            <person name="Wylensek D."/>
            <person name="Hitch T.C.A."/>
            <person name="Clavel T."/>
        </authorList>
    </citation>
    <scope>NUCLEOTIDE SEQUENCE [LARGE SCALE GENOMIC DNA]</scope>
    <source>
        <strain evidence="11">WCA-380-WT-3B3</strain>
    </source>
</reference>
<dbReference type="InterPro" id="IPR001347">
    <property type="entry name" value="SIS_dom"/>
</dbReference>
<gene>
    <name evidence="10" type="ORF">FYJ78_01280</name>
</gene>
<dbReference type="Gene3D" id="3.40.50.10490">
    <property type="entry name" value="Glucose-6-phosphate isomerase like protein, domain 1"/>
    <property type="match status" value="1"/>
</dbReference>
<dbReference type="NCBIfam" id="TIGR00393">
    <property type="entry name" value="kpsF"/>
    <property type="match status" value="1"/>
</dbReference>
<accession>A0A6I2UX50</accession>
<evidence type="ECO:0000256" key="4">
    <source>
        <dbReference type="PIRNR" id="PIRNR004692"/>
    </source>
</evidence>
<dbReference type="InterPro" id="IPR046342">
    <property type="entry name" value="CBS_dom_sf"/>
</dbReference>
<dbReference type="PIRSF" id="PIRSF004692">
    <property type="entry name" value="KdsD_KpsF"/>
    <property type="match status" value="1"/>
</dbReference>
<evidence type="ECO:0000256" key="1">
    <source>
        <dbReference type="ARBA" id="ARBA00008165"/>
    </source>
</evidence>
<keyword evidence="5" id="KW-0862">Zinc</keyword>